<evidence type="ECO:0000313" key="1">
    <source>
        <dbReference type="EMBL" id="RCW62851.1"/>
    </source>
</evidence>
<dbReference type="Pfam" id="PF07293">
    <property type="entry name" value="DUF1450"/>
    <property type="match status" value="1"/>
</dbReference>
<dbReference type="InterPro" id="IPR009910">
    <property type="entry name" value="DUF1450"/>
</dbReference>
<reference evidence="1 2" key="1">
    <citation type="submission" date="2018-07" db="EMBL/GenBank/DDBJ databases">
        <title>Genomic Encyclopedia of Type Strains, Phase IV (KMG-IV): sequencing the most valuable type-strain genomes for metagenomic binning, comparative biology and taxonomic classification.</title>
        <authorList>
            <person name="Goeker M."/>
        </authorList>
    </citation>
    <scope>NUCLEOTIDE SEQUENCE [LARGE SCALE GENOMIC DNA]</scope>
    <source>
        <strain evidence="1 2">DSM 27696</strain>
    </source>
</reference>
<dbReference type="EMBL" id="QPJJ01000022">
    <property type="protein sequence ID" value="RCW62851.1"/>
    <property type="molecule type" value="Genomic_DNA"/>
</dbReference>
<comment type="caution">
    <text evidence="1">The sequence shown here is derived from an EMBL/GenBank/DDBJ whole genome shotgun (WGS) entry which is preliminary data.</text>
</comment>
<accession>A0A368X4A7</accession>
<keyword evidence="2" id="KW-1185">Reference proteome</keyword>
<dbReference type="Proteomes" id="UP000252585">
    <property type="component" value="Unassembled WGS sequence"/>
</dbReference>
<organism evidence="1 2">
    <name type="scientific">Saliterribacillus persicus</name>
    <dbReference type="NCBI Taxonomy" id="930114"/>
    <lineage>
        <taxon>Bacteria</taxon>
        <taxon>Bacillati</taxon>
        <taxon>Bacillota</taxon>
        <taxon>Bacilli</taxon>
        <taxon>Bacillales</taxon>
        <taxon>Bacillaceae</taxon>
        <taxon>Saliterribacillus</taxon>
    </lineage>
</organism>
<proteinExistence type="predicted"/>
<sequence length="84" mass="9454">MISIGIVVVELCESNEINNVEIEAIIESEYPEVAVLVNECLSFCGFCRFKPYAMVNGKRVSGKTTDECLVRIRAAIEEELSFYQ</sequence>
<protein>
    <submittedName>
        <fullName evidence="1">Uncharacterized protein YuzB (UPF0349 family)</fullName>
    </submittedName>
</protein>
<name>A0A368X4A7_9BACI</name>
<gene>
    <name evidence="1" type="ORF">DFR57_12220</name>
</gene>
<dbReference type="AlphaFoldDB" id="A0A368X4A7"/>
<evidence type="ECO:0000313" key="2">
    <source>
        <dbReference type="Proteomes" id="UP000252585"/>
    </source>
</evidence>